<keyword evidence="2" id="KW-0694">RNA-binding</keyword>
<feature type="compositionally biased region" description="Pro residues" evidence="4">
    <location>
        <begin position="315"/>
        <end position="324"/>
    </location>
</feature>
<dbReference type="InterPro" id="IPR025742">
    <property type="entry name" value="CSTF2_hinge"/>
</dbReference>
<dbReference type="GO" id="GO:0003723">
    <property type="term" value="F:RNA binding"/>
    <property type="evidence" value="ECO:0007669"/>
    <property type="project" value="UniProtKB-KW"/>
</dbReference>
<gene>
    <name evidence="6" type="ORF">KI387_001748</name>
</gene>
<dbReference type="AlphaFoldDB" id="A0AA38GZU9"/>
<dbReference type="Gene3D" id="1.25.40.630">
    <property type="match status" value="1"/>
</dbReference>
<dbReference type="Gene3D" id="1.10.20.70">
    <property type="entry name" value="Transcription termination and cleavage factor, C-terminal domain"/>
    <property type="match status" value="1"/>
</dbReference>
<feature type="compositionally biased region" description="Low complexity" evidence="4">
    <location>
        <begin position="282"/>
        <end position="291"/>
    </location>
</feature>
<comment type="subcellular location">
    <subcellularLocation>
        <location evidence="1">Nucleus</location>
    </subcellularLocation>
</comment>
<evidence type="ECO:0000313" key="6">
    <source>
        <dbReference type="EMBL" id="KAH9329640.1"/>
    </source>
</evidence>
<keyword evidence="3" id="KW-0539">Nucleus</keyword>
<feature type="compositionally biased region" description="Low complexity" evidence="4">
    <location>
        <begin position="424"/>
        <end position="437"/>
    </location>
</feature>
<dbReference type="PANTHER" id="PTHR47866:SF2">
    <property type="entry name" value="HYDROXYPROLINE-RICH GLYCOPROTEIN FAMILY PROTEIN"/>
    <property type="match status" value="1"/>
</dbReference>
<reference evidence="6 7" key="1">
    <citation type="journal article" date="2021" name="Nat. Plants">
        <title>The Taxus genome provides insights into paclitaxel biosynthesis.</title>
        <authorList>
            <person name="Xiong X."/>
            <person name="Gou J."/>
            <person name="Liao Q."/>
            <person name="Li Y."/>
            <person name="Zhou Q."/>
            <person name="Bi G."/>
            <person name="Li C."/>
            <person name="Du R."/>
            <person name="Wang X."/>
            <person name="Sun T."/>
            <person name="Guo L."/>
            <person name="Liang H."/>
            <person name="Lu P."/>
            <person name="Wu Y."/>
            <person name="Zhang Z."/>
            <person name="Ro D.K."/>
            <person name="Shang Y."/>
            <person name="Huang S."/>
            <person name="Yan J."/>
        </authorList>
    </citation>
    <scope>NUCLEOTIDE SEQUENCE [LARGE SCALE GENOMIC DNA]</scope>
    <source>
        <strain evidence="6">Ta-2019</strain>
    </source>
</reference>
<feature type="compositionally biased region" description="Polar residues" evidence="4">
    <location>
        <begin position="218"/>
        <end position="247"/>
    </location>
</feature>
<evidence type="ECO:0000256" key="3">
    <source>
        <dbReference type="ARBA" id="ARBA00023242"/>
    </source>
</evidence>
<dbReference type="OMA" id="NSQSMQM"/>
<protein>
    <recommendedName>
        <fullName evidence="5">Cleavage stimulation factor subunit 2 hinge domain-containing protein</fullName>
    </recommendedName>
</protein>
<dbReference type="Pfam" id="PF14327">
    <property type="entry name" value="CSTF2_hinge"/>
    <property type="match status" value="1"/>
</dbReference>
<feature type="domain" description="Cleavage stimulation factor subunit 2 hinge" evidence="5">
    <location>
        <begin position="42"/>
        <end position="99"/>
    </location>
</feature>
<name>A0AA38GZU9_TAXCH</name>
<dbReference type="EMBL" id="JAHRHJ020000001">
    <property type="protein sequence ID" value="KAH9329640.1"/>
    <property type="molecule type" value="Genomic_DNA"/>
</dbReference>
<dbReference type="Proteomes" id="UP000824469">
    <property type="component" value="Unassembled WGS sequence"/>
</dbReference>
<feature type="region of interest" description="Disordered" evidence="4">
    <location>
        <begin position="278"/>
        <end position="350"/>
    </location>
</feature>
<dbReference type="InterPro" id="IPR038192">
    <property type="entry name" value="CSTF_C_sf"/>
</dbReference>
<feature type="compositionally biased region" description="Low complexity" evidence="4">
    <location>
        <begin position="17"/>
        <end position="31"/>
    </location>
</feature>
<feature type="compositionally biased region" description="Polar residues" evidence="4">
    <location>
        <begin position="292"/>
        <end position="303"/>
    </location>
</feature>
<dbReference type="PANTHER" id="PTHR47866">
    <property type="entry name" value="HYDROXYPROLINE-RICH GLYCOPROTEIN FAMILY PROTEIN"/>
    <property type="match status" value="1"/>
</dbReference>
<evidence type="ECO:0000256" key="2">
    <source>
        <dbReference type="ARBA" id="ARBA00022884"/>
    </source>
</evidence>
<feature type="region of interest" description="Disordered" evidence="4">
    <location>
        <begin position="103"/>
        <end position="266"/>
    </location>
</feature>
<proteinExistence type="predicted"/>
<dbReference type="FunFam" id="1.10.20.70:FF:000001">
    <property type="entry name" value="Cleavage stimulation factor subunit 2"/>
    <property type="match status" value="1"/>
</dbReference>
<feature type="compositionally biased region" description="Pro residues" evidence="4">
    <location>
        <begin position="251"/>
        <end position="265"/>
    </location>
</feature>
<sequence length="514" mass="54686">MAGAFGGPYTSMPGQTQNAGQINGQSNIGGNSGNAAGNASFSHLAGMSKNQLYDVMSQMKALIEQNQQQARQILVANPMLTKSLFQAQIMLGMVRPPQVMPNIQQSISQPPQQQMQTGQQGHAQPRQQSQTNSVQNQPQPRQQAHMHVGQHGQVAMTTQSQTQSTMQPPLQRSQNIPPHSLMQAMQQSQPHMLRQPTSQPMQQLPQGRSLPMHLPVHSTPQNLPMQPQHPTILSGQPQLPLNQSSAGPHQPMQPPLPQQPRPPLHLPMHQLQKQPAQNIGFQPSPQQPQSQTKFQHSGSNAQASMGAPFQAHAQPPLPSHPPPQQLYQMNSGSAVGPASHAGSDVGGHGNLPAVGHGIQVGRGPNMSQGLSGMGSSASWPQVPLDGVANSVSGAQPSTAQTGMGGPQVLGGGIIAGTSESVGPSTGNYGSGTNTGPPDIAGSTLVRSHGISEVQTQTVSQQQQHLSHMQLSPEQEKALLQQVMSLTPEQIHSLPVEQRQQIFQLQQMFRGSTGN</sequence>
<feature type="region of interest" description="Disordered" evidence="4">
    <location>
        <begin position="1"/>
        <end position="31"/>
    </location>
</feature>
<evidence type="ECO:0000259" key="5">
    <source>
        <dbReference type="Pfam" id="PF14327"/>
    </source>
</evidence>
<feature type="compositionally biased region" description="Polar residues" evidence="4">
    <location>
        <begin position="168"/>
        <end position="206"/>
    </location>
</feature>
<keyword evidence="7" id="KW-1185">Reference proteome</keyword>
<dbReference type="GO" id="GO:0005634">
    <property type="term" value="C:nucleus"/>
    <property type="evidence" value="ECO:0007669"/>
    <property type="project" value="UniProtKB-SubCell"/>
</dbReference>
<feature type="compositionally biased region" description="Low complexity" evidence="4">
    <location>
        <begin position="103"/>
        <end position="121"/>
    </location>
</feature>
<organism evidence="6 7">
    <name type="scientific">Taxus chinensis</name>
    <name type="common">Chinese yew</name>
    <name type="synonym">Taxus wallichiana var. chinensis</name>
    <dbReference type="NCBI Taxonomy" id="29808"/>
    <lineage>
        <taxon>Eukaryota</taxon>
        <taxon>Viridiplantae</taxon>
        <taxon>Streptophyta</taxon>
        <taxon>Embryophyta</taxon>
        <taxon>Tracheophyta</taxon>
        <taxon>Spermatophyta</taxon>
        <taxon>Pinopsida</taxon>
        <taxon>Pinidae</taxon>
        <taxon>Conifers II</taxon>
        <taxon>Cupressales</taxon>
        <taxon>Taxaceae</taxon>
        <taxon>Taxus</taxon>
    </lineage>
</organism>
<evidence type="ECO:0000313" key="7">
    <source>
        <dbReference type="Proteomes" id="UP000824469"/>
    </source>
</evidence>
<comment type="caution">
    <text evidence="6">The sequence shown here is derived from an EMBL/GenBank/DDBJ whole genome shotgun (WGS) entry which is preliminary data.</text>
</comment>
<accession>A0AA38GZU9</accession>
<feature type="region of interest" description="Disordered" evidence="4">
    <location>
        <begin position="424"/>
        <end position="443"/>
    </location>
</feature>
<evidence type="ECO:0000256" key="4">
    <source>
        <dbReference type="SAM" id="MobiDB-lite"/>
    </source>
</evidence>
<feature type="compositionally biased region" description="Low complexity" evidence="4">
    <location>
        <begin position="156"/>
        <end position="167"/>
    </location>
</feature>
<feature type="compositionally biased region" description="Polar residues" evidence="4">
    <location>
        <begin position="125"/>
        <end position="142"/>
    </location>
</feature>
<evidence type="ECO:0000256" key="1">
    <source>
        <dbReference type="ARBA" id="ARBA00004123"/>
    </source>
</evidence>